<feature type="transmembrane region" description="Helical" evidence="7">
    <location>
        <begin position="339"/>
        <end position="364"/>
    </location>
</feature>
<gene>
    <name evidence="10" type="ORF">SAMN02982990_01078</name>
</gene>
<evidence type="ECO:0000256" key="7">
    <source>
        <dbReference type="SAM" id="Phobius"/>
    </source>
</evidence>
<evidence type="ECO:0000259" key="9">
    <source>
        <dbReference type="Pfam" id="PF12704"/>
    </source>
</evidence>
<accession>A0A1G5Q878</accession>
<evidence type="ECO:0000313" key="10">
    <source>
        <dbReference type="EMBL" id="SCZ57479.1"/>
    </source>
</evidence>
<dbReference type="GO" id="GO:0005886">
    <property type="term" value="C:plasma membrane"/>
    <property type="evidence" value="ECO:0007669"/>
    <property type="project" value="UniProtKB-SubCell"/>
</dbReference>
<comment type="subcellular location">
    <subcellularLocation>
        <location evidence="1">Cell membrane</location>
        <topology evidence="1">Multi-pass membrane protein</topology>
    </subcellularLocation>
</comment>
<comment type="similarity">
    <text evidence="6">Belongs to the ABC-4 integral membrane protein family.</text>
</comment>
<evidence type="ECO:0000256" key="1">
    <source>
        <dbReference type="ARBA" id="ARBA00004651"/>
    </source>
</evidence>
<dbReference type="EMBL" id="FMWJ01000003">
    <property type="protein sequence ID" value="SCZ57479.1"/>
    <property type="molecule type" value="Genomic_DNA"/>
</dbReference>
<feature type="domain" description="ABC3 transporter permease C-terminal" evidence="8">
    <location>
        <begin position="290"/>
        <end position="399"/>
    </location>
</feature>
<keyword evidence="11" id="KW-1185">Reference proteome</keyword>
<keyword evidence="3 7" id="KW-0812">Transmembrane</keyword>
<dbReference type="InterPro" id="IPR025857">
    <property type="entry name" value="MacB_PCD"/>
</dbReference>
<dbReference type="InterPro" id="IPR050250">
    <property type="entry name" value="Macrolide_Exporter_MacB"/>
</dbReference>
<protein>
    <submittedName>
        <fullName evidence="10">Putative ABC transport system permease protein</fullName>
    </submittedName>
</protein>
<dbReference type="STRING" id="29488.KS18_00500"/>
<reference evidence="11" key="1">
    <citation type="submission" date="2016-10" db="EMBL/GenBank/DDBJ databases">
        <authorList>
            <person name="Varghese N."/>
            <person name="Submissions S."/>
        </authorList>
    </citation>
    <scope>NUCLEOTIDE SEQUENCE [LARGE SCALE GENOMIC DNA]</scope>
    <source>
        <strain evidence="11">ATCC 29999</strain>
    </source>
</reference>
<evidence type="ECO:0000259" key="8">
    <source>
        <dbReference type="Pfam" id="PF02687"/>
    </source>
</evidence>
<evidence type="ECO:0000256" key="6">
    <source>
        <dbReference type="ARBA" id="ARBA00038076"/>
    </source>
</evidence>
<dbReference type="PANTHER" id="PTHR30572:SF4">
    <property type="entry name" value="ABC TRANSPORTER PERMEASE YTRF"/>
    <property type="match status" value="1"/>
</dbReference>
<keyword evidence="5 7" id="KW-0472">Membrane</keyword>
<dbReference type="PANTHER" id="PTHR30572">
    <property type="entry name" value="MEMBRANE COMPONENT OF TRANSPORTER-RELATED"/>
    <property type="match status" value="1"/>
</dbReference>
<feature type="transmembrane region" description="Helical" evidence="7">
    <location>
        <begin position="286"/>
        <end position="311"/>
    </location>
</feature>
<keyword evidence="2" id="KW-1003">Cell membrane</keyword>
<feature type="domain" description="MacB-like periplasmic core" evidence="9">
    <location>
        <begin position="36"/>
        <end position="254"/>
    </location>
</feature>
<keyword evidence="4 7" id="KW-1133">Transmembrane helix</keyword>
<evidence type="ECO:0000256" key="3">
    <source>
        <dbReference type="ARBA" id="ARBA00022692"/>
    </source>
</evidence>
<sequence length="409" mass="44813">MSMSKITLKLNVYSTVILFNLKMAVRSLAAHKTRVFLTLLCIAIGVASIVIMQAIGTETKHHIVKMVSSMGSNIISVKYKGQENGAFDSHDNYLTPEDITSLSSNPYISHSTLFYTAPGTIVSPQGTTDGQLIGANADIAIIRNLVIDRGRFYTPQEDAALANVVVLGAALAERLFPQKETAFEQNIKINDISMQVIGILTQKGEGMDAGVDDAAFLPSNSYLVRLFGHTPPGGMVLKAKDASHIEPVKYAVEQRLSRFKHQQSYEIRNTTELLKTLHETQSKINLFLLSISSVTLFVAGVSVMNTILISVRERRREIGIRLAVGASYSDIFYQFLTEAFLISLLGTLLGLLFSFIGFRILLLFDIAVGFSFYSFLLASLAACFITVVFGVYPSHRAAASAPIEGIREL</sequence>
<dbReference type="Proteomes" id="UP000183223">
    <property type="component" value="Unassembled WGS sequence"/>
</dbReference>
<evidence type="ECO:0000313" key="11">
    <source>
        <dbReference type="Proteomes" id="UP000183223"/>
    </source>
</evidence>
<evidence type="ECO:0000256" key="2">
    <source>
        <dbReference type="ARBA" id="ARBA00022475"/>
    </source>
</evidence>
<dbReference type="Pfam" id="PF12704">
    <property type="entry name" value="MacB_PCD"/>
    <property type="match status" value="1"/>
</dbReference>
<dbReference type="GO" id="GO:0022857">
    <property type="term" value="F:transmembrane transporter activity"/>
    <property type="evidence" value="ECO:0007669"/>
    <property type="project" value="TreeGrafter"/>
</dbReference>
<evidence type="ECO:0000256" key="4">
    <source>
        <dbReference type="ARBA" id="ARBA00022989"/>
    </source>
</evidence>
<feature type="transmembrane region" description="Helical" evidence="7">
    <location>
        <begin position="35"/>
        <end position="56"/>
    </location>
</feature>
<dbReference type="AlphaFoldDB" id="A0A1G5Q878"/>
<proteinExistence type="inferred from homology"/>
<dbReference type="InterPro" id="IPR003838">
    <property type="entry name" value="ABC3_permease_C"/>
</dbReference>
<name>A0A1G5Q878_PHOLU</name>
<organism evidence="10 11">
    <name type="scientific">Photorhabdus luminescens</name>
    <name type="common">Xenorhabdus luminescens</name>
    <dbReference type="NCBI Taxonomy" id="29488"/>
    <lineage>
        <taxon>Bacteria</taxon>
        <taxon>Pseudomonadati</taxon>
        <taxon>Pseudomonadota</taxon>
        <taxon>Gammaproteobacteria</taxon>
        <taxon>Enterobacterales</taxon>
        <taxon>Morganellaceae</taxon>
        <taxon>Photorhabdus</taxon>
    </lineage>
</organism>
<feature type="transmembrane region" description="Helical" evidence="7">
    <location>
        <begin position="370"/>
        <end position="392"/>
    </location>
</feature>
<evidence type="ECO:0000256" key="5">
    <source>
        <dbReference type="ARBA" id="ARBA00023136"/>
    </source>
</evidence>
<dbReference type="Pfam" id="PF02687">
    <property type="entry name" value="FtsX"/>
    <property type="match status" value="1"/>
</dbReference>